<feature type="domain" description="CobW/HypB/UreG nucleotide-binding" evidence="1">
    <location>
        <begin position="4"/>
        <end position="169"/>
    </location>
</feature>
<dbReference type="InterPro" id="IPR027417">
    <property type="entry name" value="P-loop_NTPase"/>
</dbReference>
<protein>
    <submittedName>
        <fullName evidence="3">GTPases (G3E family)-like</fullName>
    </submittedName>
</protein>
<feature type="domain" description="DUF1980" evidence="2">
    <location>
        <begin position="177"/>
        <end position="317"/>
    </location>
</feature>
<dbReference type="InterPro" id="IPR048447">
    <property type="entry name" value="DUF1980_C"/>
</dbReference>
<dbReference type="EMBL" id="CP040058">
    <property type="protein sequence ID" value="QCP36223.1"/>
    <property type="molecule type" value="Genomic_DNA"/>
</dbReference>
<evidence type="ECO:0000259" key="1">
    <source>
        <dbReference type="Pfam" id="PF02492"/>
    </source>
</evidence>
<dbReference type="AlphaFoldDB" id="A0A4P8IJP8"/>
<dbReference type="Pfam" id="PF21537">
    <property type="entry name" value="DUF1980_C"/>
    <property type="match status" value="1"/>
</dbReference>
<dbReference type="InterPro" id="IPR003495">
    <property type="entry name" value="CobW/HypB/UreG_nucleotide-bd"/>
</dbReference>
<keyword evidence="4" id="KW-1185">Reference proteome</keyword>
<organism evidence="3 4">
    <name type="scientific">Anaerostipes rhamnosivorans</name>
    <dbReference type="NCBI Taxonomy" id="1229621"/>
    <lineage>
        <taxon>Bacteria</taxon>
        <taxon>Bacillati</taxon>
        <taxon>Bacillota</taxon>
        <taxon>Clostridia</taxon>
        <taxon>Lachnospirales</taxon>
        <taxon>Lachnospiraceae</taxon>
        <taxon>Anaerostipes</taxon>
    </lineage>
</organism>
<dbReference type="KEGG" id="arf:AR1Y2_2769"/>
<reference evidence="3 4" key="1">
    <citation type="submission" date="2019-05" db="EMBL/GenBank/DDBJ databases">
        <title>Complete genome sequencing of Anaerostipes rhamnosivorans.</title>
        <authorList>
            <person name="Bui T.P.N."/>
            <person name="de Vos W.M."/>
        </authorList>
    </citation>
    <scope>NUCLEOTIDE SEQUENCE [LARGE SCALE GENOMIC DNA]</scope>
    <source>
        <strain evidence="3 4">1y2</strain>
    </source>
</reference>
<evidence type="ECO:0000313" key="4">
    <source>
        <dbReference type="Proteomes" id="UP000298653"/>
    </source>
</evidence>
<evidence type="ECO:0000313" key="3">
    <source>
        <dbReference type="EMBL" id="QCP36223.1"/>
    </source>
</evidence>
<name>A0A4P8IJP8_9FIRM</name>
<dbReference type="Gene3D" id="3.40.50.300">
    <property type="entry name" value="P-loop containing nucleotide triphosphate hydrolases"/>
    <property type="match status" value="1"/>
</dbReference>
<dbReference type="SUPFAM" id="SSF52540">
    <property type="entry name" value="P-loop containing nucleoside triphosphate hydrolases"/>
    <property type="match status" value="1"/>
</dbReference>
<accession>A0A4P8IJP8</accession>
<sequence length="318" mass="36809">MEMPVYLIWGFLESGKTSFIKDTLGQEYFADGERTMILSFEEGEEEYEKDFLEESNSFVIQVDDMNDFSPAFVENCEKNYHPDRIMIEYNGMYQIEDVMDVIDETNMELYQIIVMVDASTAELYLKNMRSMMVEMFKMADMVIFNRCTDETNASSYRRSIKAVNRRAQVGFERADGREFEMNEMLPYDPEAEIIKVEEEDFGIWYIDVLERPNVYLGKVVELSNVFVRRPNGIPAGLILPGRSAMTCCEDDITFIGFICKMQHAKSSSIKKVKDGTWAVLTAKICMENHKAYGGERGPVLQALRIEQGTQPKERLIYF</sequence>
<dbReference type="Pfam" id="PF02492">
    <property type="entry name" value="cobW"/>
    <property type="match status" value="1"/>
</dbReference>
<dbReference type="RefSeq" id="WP_137329485.1">
    <property type="nucleotide sequence ID" value="NZ_CP040058.1"/>
</dbReference>
<evidence type="ECO:0000259" key="2">
    <source>
        <dbReference type="Pfam" id="PF21537"/>
    </source>
</evidence>
<dbReference type="Proteomes" id="UP000298653">
    <property type="component" value="Chromosome"/>
</dbReference>
<dbReference type="OrthoDB" id="9770408at2"/>
<gene>
    <name evidence="3" type="ORF">AR1Y2_2769</name>
</gene>
<proteinExistence type="predicted"/>